<evidence type="ECO:0000256" key="1">
    <source>
        <dbReference type="SAM" id="Phobius"/>
    </source>
</evidence>
<keyword evidence="1" id="KW-0472">Membrane</keyword>
<gene>
    <name evidence="2" type="ORF">GCM10009550_78390</name>
</gene>
<keyword evidence="1" id="KW-1133">Transmembrane helix</keyword>
<organism evidence="2 3">
    <name type="scientific">Actinocorallia libanotica</name>
    <dbReference type="NCBI Taxonomy" id="46162"/>
    <lineage>
        <taxon>Bacteria</taxon>
        <taxon>Bacillati</taxon>
        <taxon>Actinomycetota</taxon>
        <taxon>Actinomycetes</taxon>
        <taxon>Streptosporangiales</taxon>
        <taxon>Thermomonosporaceae</taxon>
        <taxon>Actinocorallia</taxon>
    </lineage>
</organism>
<keyword evidence="1" id="KW-0812">Transmembrane</keyword>
<protein>
    <submittedName>
        <fullName evidence="2">Uncharacterized protein</fullName>
    </submittedName>
</protein>
<dbReference type="EMBL" id="BAAAHH010000077">
    <property type="protein sequence ID" value="GAA0970551.1"/>
    <property type="molecule type" value="Genomic_DNA"/>
</dbReference>
<reference evidence="2 3" key="1">
    <citation type="journal article" date="2019" name="Int. J. Syst. Evol. Microbiol.">
        <title>The Global Catalogue of Microorganisms (GCM) 10K type strain sequencing project: providing services to taxonomists for standard genome sequencing and annotation.</title>
        <authorList>
            <consortium name="The Broad Institute Genomics Platform"/>
            <consortium name="The Broad Institute Genome Sequencing Center for Infectious Disease"/>
            <person name="Wu L."/>
            <person name="Ma J."/>
        </authorList>
    </citation>
    <scope>NUCLEOTIDE SEQUENCE [LARGE SCALE GENOMIC DNA]</scope>
    <source>
        <strain evidence="2 3">JCM 10696</strain>
    </source>
</reference>
<evidence type="ECO:0000313" key="3">
    <source>
        <dbReference type="Proteomes" id="UP001500665"/>
    </source>
</evidence>
<feature type="transmembrane region" description="Helical" evidence="1">
    <location>
        <begin position="13"/>
        <end position="35"/>
    </location>
</feature>
<dbReference type="Proteomes" id="UP001500665">
    <property type="component" value="Unassembled WGS sequence"/>
</dbReference>
<accession>A0ABN1S222</accession>
<sequence>MAGFLTVTGALRAWYSIGIVVLTAILVMIGSVVYTSHQQQRSDRRWCAMLAIQASPSPPPSTPRGSSTQAEAARLADAFGCPKETK</sequence>
<dbReference type="RefSeq" id="WP_344247958.1">
    <property type="nucleotide sequence ID" value="NZ_BAAAHH010000077.1"/>
</dbReference>
<name>A0ABN1S222_9ACTN</name>
<evidence type="ECO:0000313" key="2">
    <source>
        <dbReference type="EMBL" id="GAA0970551.1"/>
    </source>
</evidence>
<proteinExistence type="predicted"/>
<keyword evidence="3" id="KW-1185">Reference proteome</keyword>
<comment type="caution">
    <text evidence="2">The sequence shown here is derived from an EMBL/GenBank/DDBJ whole genome shotgun (WGS) entry which is preliminary data.</text>
</comment>